<keyword evidence="2" id="KW-0067">ATP-binding</keyword>
<dbReference type="Proteomes" id="UP000199360">
    <property type="component" value="Unassembled WGS sequence"/>
</dbReference>
<dbReference type="GO" id="GO:0003677">
    <property type="term" value="F:DNA binding"/>
    <property type="evidence" value="ECO:0007669"/>
    <property type="project" value="InterPro"/>
</dbReference>
<dbReference type="EMBL" id="FMDM01000018">
    <property type="protein sequence ID" value="SCG77424.1"/>
    <property type="molecule type" value="Genomic_DNA"/>
</dbReference>
<feature type="domain" description="HTH luxR-type" evidence="3">
    <location>
        <begin position="841"/>
        <end position="909"/>
    </location>
</feature>
<accession>A0A1C5K3R7</accession>
<reference evidence="5" key="1">
    <citation type="submission" date="2016-06" db="EMBL/GenBank/DDBJ databases">
        <authorList>
            <person name="Varghese N."/>
            <person name="Submissions Spin"/>
        </authorList>
    </citation>
    <scope>NUCLEOTIDE SEQUENCE [LARGE SCALE GENOMIC DNA]</scope>
    <source>
        <strain evidence="5">DSM 45647</strain>
    </source>
</reference>
<evidence type="ECO:0000313" key="4">
    <source>
        <dbReference type="EMBL" id="SCG77424.1"/>
    </source>
</evidence>
<evidence type="ECO:0000256" key="2">
    <source>
        <dbReference type="ARBA" id="ARBA00022840"/>
    </source>
</evidence>
<dbReference type="SMART" id="SM00382">
    <property type="entry name" value="AAA"/>
    <property type="match status" value="1"/>
</dbReference>
<dbReference type="PROSITE" id="PS00622">
    <property type="entry name" value="HTH_LUXR_1"/>
    <property type="match status" value="1"/>
</dbReference>
<dbReference type="SUPFAM" id="SSF46894">
    <property type="entry name" value="C-terminal effector domain of the bipartite response regulators"/>
    <property type="match status" value="1"/>
</dbReference>
<dbReference type="AlphaFoldDB" id="A0A1C5K3R7"/>
<dbReference type="SUPFAM" id="SSF52540">
    <property type="entry name" value="P-loop containing nucleoside triphosphate hydrolases"/>
    <property type="match status" value="1"/>
</dbReference>
<dbReference type="InterPro" id="IPR003593">
    <property type="entry name" value="AAA+_ATPase"/>
</dbReference>
<evidence type="ECO:0000259" key="3">
    <source>
        <dbReference type="PROSITE" id="PS50043"/>
    </source>
</evidence>
<evidence type="ECO:0000256" key="1">
    <source>
        <dbReference type="ARBA" id="ARBA00022741"/>
    </source>
</evidence>
<protein>
    <submittedName>
        <fullName evidence="4">Regulatory protein, luxR family</fullName>
    </submittedName>
</protein>
<name>A0A1C5K3R7_9ACTN</name>
<dbReference type="PRINTS" id="PR00038">
    <property type="entry name" value="HTHLUXR"/>
</dbReference>
<sequence>MSGFVIGRAEEITRLRALIAAGVAGHGGALLLRGPAGIGKSTLLGRAVEAADDAGALLLSGSGSAAEFAPNDSLLGQLLQPVASEAARFPVLENLLRASGDSAGPYAVARAMLELLTTLAEQTPVVLVVDDLHGADSTSAVVLSFVGRRILSDAVVLVGAYREESEIHAAFAAGLPTISVPPLDAPSAGRLLTACAADLDAARRRRILREAGGNPLALTELAQAPHQPPASVAPDELPLTERLTQTFAARAAALPEPTRLCLVVAALGDSGLNEVLTAAGAVAGRPVDLSHLEPAAAAGIIEALDVGRPVRFRHPLMRSAISQVAGAELRRSCHAALAALTVERPERNAWHRASASDGPDEQTAADLESVAHTVRDRGDAAVAHGMFLRSAELTVEPTRRHRRLMAALVAAAHLGDAQEIARLFRLIDPRSLEAPSRLLLSLLRGNYVDGGWGSDVPLSLMSEVAATTSAGDDADYEQVLVSIGEIATRFYWSGGPADPPRTALADIVDRLPLTAEDPRRLHAEAMLRPAERGASVLRRLRRMDTSGLGPIDLYHLGLAAQVAGDLPRSRRLQARAITALRESSQLTLLVNALTSQSLAALLLGDARLAATCAEESARLAPDIGRPISVSVGQILGAAAAGLRGDVTAAESLATAAERVLMPLGVAEVLILVHLARGLTALGANRDRAAYEELASIFNSVSPGFHAHFRLFLVQHLAEAAVRAGRQDELGVIVRQLTAEARPSDSPALAAGLRYATAVLAPDDHADEAFQKALGADALGLLERAHLQLAYGESLSRRGRPRESRPHLRAAVRTYEALGLAPWTEKARARLRASGERVGALRTDGIDLLTPQELQIAALAAKGLTNRDIAQRLYLSPRTISSHLYHVFPKLGITSRTELARAVGPAVTDLGREDGTEHADP</sequence>
<dbReference type="GO" id="GO:0006355">
    <property type="term" value="P:regulation of DNA-templated transcription"/>
    <property type="evidence" value="ECO:0007669"/>
    <property type="project" value="InterPro"/>
</dbReference>
<dbReference type="GO" id="GO:0004016">
    <property type="term" value="F:adenylate cyclase activity"/>
    <property type="evidence" value="ECO:0007669"/>
    <property type="project" value="TreeGrafter"/>
</dbReference>
<dbReference type="InterPro" id="IPR016032">
    <property type="entry name" value="Sig_transdc_resp-reg_C-effctor"/>
</dbReference>
<organism evidence="4 5">
    <name type="scientific">Micromonospora humi</name>
    <dbReference type="NCBI Taxonomy" id="745366"/>
    <lineage>
        <taxon>Bacteria</taxon>
        <taxon>Bacillati</taxon>
        <taxon>Actinomycetota</taxon>
        <taxon>Actinomycetes</taxon>
        <taxon>Micromonosporales</taxon>
        <taxon>Micromonosporaceae</taxon>
        <taxon>Micromonospora</taxon>
    </lineage>
</organism>
<dbReference type="GO" id="GO:0005737">
    <property type="term" value="C:cytoplasm"/>
    <property type="evidence" value="ECO:0007669"/>
    <property type="project" value="TreeGrafter"/>
</dbReference>
<dbReference type="SMART" id="SM00421">
    <property type="entry name" value="HTH_LUXR"/>
    <property type="match status" value="1"/>
</dbReference>
<gene>
    <name evidence="4" type="ORF">GA0070213_11848</name>
</gene>
<dbReference type="PROSITE" id="PS50043">
    <property type="entry name" value="HTH_LUXR_2"/>
    <property type="match status" value="1"/>
</dbReference>
<dbReference type="PANTHER" id="PTHR16305">
    <property type="entry name" value="TESTICULAR SOLUBLE ADENYLYL CYCLASE"/>
    <property type="match status" value="1"/>
</dbReference>
<keyword evidence="1" id="KW-0547">Nucleotide-binding</keyword>
<dbReference type="PANTHER" id="PTHR16305:SF35">
    <property type="entry name" value="TRANSCRIPTIONAL ACTIVATOR DOMAIN"/>
    <property type="match status" value="1"/>
</dbReference>
<dbReference type="GO" id="GO:0005524">
    <property type="term" value="F:ATP binding"/>
    <property type="evidence" value="ECO:0007669"/>
    <property type="project" value="UniProtKB-KW"/>
</dbReference>
<proteinExistence type="predicted"/>
<evidence type="ECO:0000313" key="5">
    <source>
        <dbReference type="Proteomes" id="UP000199360"/>
    </source>
</evidence>
<dbReference type="CDD" id="cd06170">
    <property type="entry name" value="LuxR_C_like"/>
    <property type="match status" value="1"/>
</dbReference>
<dbReference type="InterPro" id="IPR027417">
    <property type="entry name" value="P-loop_NTPase"/>
</dbReference>
<dbReference type="Gene3D" id="3.40.50.300">
    <property type="entry name" value="P-loop containing nucleotide triphosphate hydrolases"/>
    <property type="match status" value="1"/>
</dbReference>
<dbReference type="InterPro" id="IPR041664">
    <property type="entry name" value="AAA_16"/>
</dbReference>
<dbReference type="InterPro" id="IPR036388">
    <property type="entry name" value="WH-like_DNA-bd_sf"/>
</dbReference>
<dbReference type="Gene3D" id="1.10.10.10">
    <property type="entry name" value="Winged helix-like DNA-binding domain superfamily/Winged helix DNA-binding domain"/>
    <property type="match status" value="1"/>
</dbReference>
<dbReference type="RefSeq" id="WP_175441524.1">
    <property type="nucleotide sequence ID" value="NZ_FMDM01000018.1"/>
</dbReference>
<keyword evidence="5" id="KW-1185">Reference proteome</keyword>
<dbReference type="STRING" id="745366.GA0070213_11848"/>
<dbReference type="Pfam" id="PF13191">
    <property type="entry name" value="AAA_16"/>
    <property type="match status" value="1"/>
</dbReference>
<dbReference type="Pfam" id="PF00196">
    <property type="entry name" value="GerE"/>
    <property type="match status" value="1"/>
</dbReference>
<dbReference type="InterPro" id="IPR000792">
    <property type="entry name" value="Tscrpt_reg_LuxR_C"/>
</dbReference>